<keyword evidence="3" id="KW-1185">Reference proteome</keyword>
<evidence type="ECO:0008006" key="4">
    <source>
        <dbReference type="Google" id="ProtNLM"/>
    </source>
</evidence>
<keyword evidence="1" id="KW-1133">Transmembrane helix</keyword>
<proteinExistence type="predicted"/>
<dbReference type="Proteomes" id="UP000004633">
    <property type="component" value="Unassembled WGS sequence"/>
</dbReference>
<dbReference type="PIRSF" id="PIRSF016789">
    <property type="entry name" value="DUF454"/>
    <property type="match status" value="1"/>
</dbReference>
<gene>
    <name evidence="2" type="ORF">HMPREF9555_01176</name>
</gene>
<dbReference type="HOGENOM" id="CLU_113299_3_0_9"/>
<comment type="caution">
    <text evidence="2">The sequence shown here is derived from an EMBL/GenBank/DDBJ whole genome shotgun (WGS) entry which is preliminary data.</text>
</comment>
<organism evidence="2 3">
    <name type="scientific">Selenomonas artemidis F0399</name>
    <dbReference type="NCBI Taxonomy" id="749551"/>
    <lineage>
        <taxon>Bacteria</taxon>
        <taxon>Bacillati</taxon>
        <taxon>Bacillota</taxon>
        <taxon>Negativicutes</taxon>
        <taxon>Selenomonadales</taxon>
        <taxon>Selenomonadaceae</taxon>
        <taxon>Selenomonas</taxon>
    </lineage>
</organism>
<dbReference type="RefSeq" id="WP_009349836.1">
    <property type="nucleotide sequence ID" value="NZ_GL638136.1"/>
</dbReference>
<dbReference type="InterPro" id="IPR007401">
    <property type="entry name" value="DUF454"/>
</dbReference>
<dbReference type="STRING" id="749551.HMPREF9555_01176"/>
<accession>E7N2G0</accession>
<sequence length="123" mass="13976">MPLKKLFFGALGILSFALGVIGAFLPVLPTVPFILLSAYCFTRSSRRLDGWLRETRIYKETMAIARDSRRGMTVRQKLRIMIPVTILMGISFTFTDHPHARAIISLVWIAHLIVFAFRIPTRG</sequence>
<feature type="transmembrane region" description="Helical" evidence="1">
    <location>
        <begin position="100"/>
        <end position="119"/>
    </location>
</feature>
<reference evidence="2 3" key="1">
    <citation type="submission" date="2010-08" db="EMBL/GenBank/DDBJ databases">
        <authorList>
            <person name="Weinstock G."/>
            <person name="Sodergren E."/>
            <person name="Clifton S."/>
            <person name="Fulton L."/>
            <person name="Fulton B."/>
            <person name="Courtney L."/>
            <person name="Fronick C."/>
            <person name="Harrison M."/>
            <person name="Strong C."/>
            <person name="Farmer C."/>
            <person name="Delahaunty K."/>
            <person name="Markovic C."/>
            <person name="Hall O."/>
            <person name="Minx P."/>
            <person name="Tomlinson C."/>
            <person name="Mitreva M."/>
            <person name="Hou S."/>
            <person name="Chen J."/>
            <person name="Wollam A."/>
            <person name="Pepin K.H."/>
            <person name="Johnson M."/>
            <person name="Bhonagiri V."/>
            <person name="Zhang X."/>
            <person name="Suruliraj S."/>
            <person name="Warren W."/>
            <person name="Chinwalla A."/>
            <person name="Mardis E.R."/>
            <person name="Wilson R.K."/>
        </authorList>
    </citation>
    <scope>NUCLEOTIDE SEQUENCE [LARGE SCALE GENOMIC DNA]</scope>
    <source>
        <strain evidence="2 3">F0399</strain>
    </source>
</reference>
<dbReference type="PANTHER" id="PTHR35813">
    <property type="entry name" value="INNER MEMBRANE PROTEIN YBAN"/>
    <property type="match status" value="1"/>
</dbReference>
<dbReference type="PANTHER" id="PTHR35813:SF1">
    <property type="entry name" value="INNER MEMBRANE PROTEIN YBAN"/>
    <property type="match status" value="1"/>
</dbReference>
<dbReference type="AlphaFoldDB" id="E7N2G0"/>
<feature type="transmembrane region" description="Helical" evidence="1">
    <location>
        <begin position="6"/>
        <end position="39"/>
    </location>
</feature>
<protein>
    <recommendedName>
        <fullName evidence="4">Inner membrane protein YbaN</fullName>
    </recommendedName>
</protein>
<evidence type="ECO:0000313" key="3">
    <source>
        <dbReference type="Proteomes" id="UP000004633"/>
    </source>
</evidence>
<name>E7N2G0_9FIRM</name>
<dbReference type="Pfam" id="PF04304">
    <property type="entry name" value="DUF454"/>
    <property type="match status" value="1"/>
</dbReference>
<dbReference type="EMBL" id="AECV01000019">
    <property type="protein sequence ID" value="EFW29638.1"/>
    <property type="molecule type" value="Genomic_DNA"/>
</dbReference>
<feature type="transmembrane region" description="Helical" evidence="1">
    <location>
        <begin position="78"/>
        <end position="94"/>
    </location>
</feature>
<dbReference type="GO" id="GO:0005886">
    <property type="term" value="C:plasma membrane"/>
    <property type="evidence" value="ECO:0007669"/>
    <property type="project" value="TreeGrafter"/>
</dbReference>
<keyword evidence="1" id="KW-0812">Transmembrane</keyword>
<evidence type="ECO:0000256" key="1">
    <source>
        <dbReference type="SAM" id="Phobius"/>
    </source>
</evidence>
<evidence type="ECO:0000313" key="2">
    <source>
        <dbReference type="EMBL" id="EFW29638.1"/>
    </source>
</evidence>
<keyword evidence="1" id="KW-0472">Membrane</keyword>